<organism evidence="1 2">
    <name type="scientific">Microbacterium azadirachtae</name>
    <dbReference type="NCBI Taxonomy" id="582680"/>
    <lineage>
        <taxon>Bacteria</taxon>
        <taxon>Bacillati</taxon>
        <taxon>Actinomycetota</taxon>
        <taxon>Actinomycetes</taxon>
        <taxon>Micrococcales</taxon>
        <taxon>Microbacteriaceae</taxon>
        <taxon>Microbacterium</taxon>
    </lineage>
</organism>
<keyword evidence="2" id="KW-1185">Reference proteome</keyword>
<reference evidence="1 2" key="1">
    <citation type="submission" date="2015-02" db="EMBL/GenBank/DDBJ databases">
        <title>Draft genome sequences of ten Microbacterium spp. with emphasis on heavy metal contaminated environments.</title>
        <authorList>
            <person name="Corretto E."/>
        </authorList>
    </citation>
    <scope>NUCLEOTIDE SEQUENCE [LARGE SCALE GENOMIC DNA]</scope>
    <source>
        <strain evidence="1 2">DSM 23848</strain>
    </source>
</reference>
<gene>
    <name evidence="1" type="ORF">RL72_03414</name>
</gene>
<dbReference type="AlphaFoldDB" id="A0A0F0KI62"/>
<evidence type="ECO:0000313" key="2">
    <source>
        <dbReference type="Proteomes" id="UP000033448"/>
    </source>
</evidence>
<dbReference type="EMBL" id="JYIT01000085">
    <property type="protein sequence ID" value="KJL18941.1"/>
    <property type="molecule type" value="Genomic_DNA"/>
</dbReference>
<dbReference type="PATRIC" id="fig|582680.7.peg.3470"/>
<dbReference type="Proteomes" id="UP000033448">
    <property type="component" value="Unassembled WGS sequence"/>
</dbReference>
<sequence>MLGLLLDHGARIVHRAIGDGSDGTPDEVQFYTFADKTGLDGYLANLRRIALAEERERVIDRTLRFPETFVGRRDARELT</sequence>
<evidence type="ECO:0000313" key="1">
    <source>
        <dbReference type="EMBL" id="KJL18941.1"/>
    </source>
</evidence>
<proteinExistence type="predicted"/>
<name>A0A0F0KI62_9MICO</name>
<accession>A0A0F0KI62</accession>
<comment type="caution">
    <text evidence="1">The sequence shown here is derived from an EMBL/GenBank/DDBJ whole genome shotgun (WGS) entry which is preliminary data.</text>
</comment>
<protein>
    <submittedName>
        <fullName evidence="1">Uncharacterized protein</fullName>
    </submittedName>
</protein>